<organism evidence="8 9">
    <name type="scientific">Selenomonas sputigena (strain ATCC 35185 / DSM 20758 / CCUG 44933 / VPI D19B-28)</name>
    <dbReference type="NCBI Taxonomy" id="546271"/>
    <lineage>
        <taxon>Bacteria</taxon>
        <taxon>Bacillati</taxon>
        <taxon>Bacillota</taxon>
        <taxon>Negativicutes</taxon>
        <taxon>Selenomonadales</taxon>
        <taxon>Selenomonadaceae</taxon>
        <taxon>Selenomonas</taxon>
    </lineage>
</organism>
<dbReference type="Pfam" id="PF07927">
    <property type="entry name" value="HicA_toxin"/>
    <property type="match status" value="1"/>
</dbReference>
<dbReference type="InterPro" id="IPR012933">
    <property type="entry name" value="HicA_mRNA_interferase"/>
</dbReference>
<keyword evidence="3" id="KW-0540">Nuclease</keyword>
<dbReference type="SUPFAM" id="SSF54786">
    <property type="entry name" value="YcfA/nrd intein domain"/>
    <property type="match status" value="1"/>
</dbReference>
<evidence type="ECO:0000256" key="5">
    <source>
        <dbReference type="ARBA" id="ARBA00022801"/>
    </source>
</evidence>
<evidence type="ECO:0000256" key="7">
    <source>
        <dbReference type="ARBA" id="ARBA00023016"/>
    </source>
</evidence>
<dbReference type="GO" id="GO:0003729">
    <property type="term" value="F:mRNA binding"/>
    <property type="evidence" value="ECO:0007669"/>
    <property type="project" value="InterPro"/>
</dbReference>
<protein>
    <submittedName>
        <fullName evidence="8">Putative toxin-antitoxin system, toxin component, HicA family</fullName>
    </submittedName>
</protein>
<sequence>MQILLYHRFTRTPMAEAKEAYQREKIHLLCVSLLTLKHKRYMMNLSKESIMKTSELLRILKNHACTMVEHGGRHDKYYSPITGRVFVVWRHKREIPTGTVQKILKQAGIQQP</sequence>
<gene>
    <name evidence="8" type="ORF">SELSPUOL_01204</name>
</gene>
<keyword evidence="7" id="KW-0346">Stress response</keyword>
<evidence type="ECO:0000313" key="9">
    <source>
        <dbReference type="Proteomes" id="UP000003505"/>
    </source>
</evidence>
<dbReference type="InterPro" id="IPR038570">
    <property type="entry name" value="HicA_sf"/>
</dbReference>
<dbReference type="GO" id="GO:0004519">
    <property type="term" value="F:endonuclease activity"/>
    <property type="evidence" value="ECO:0007669"/>
    <property type="project" value="UniProtKB-KW"/>
</dbReference>
<dbReference type="Gene3D" id="3.30.920.30">
    <property type="entry name" value="Hypothetical protein"/>
    <property type="match status" value="1"/>
</dbReference>
<comment type="similarity">
    <text evidence="1">Belongs to the HicA mRNA interferase family.</text>
</comment>
<evidence type="ECO:0000256" key="1">
    <source>
        <dbReference type="ARBA" id="ARBA00006620"/>
    </source>
</evidence>
<keyword evidence="4" id="KW-0255">Endonuclease</keyword>
<name>C9LUR7_SELS3</name>
<proteinExistence type="inferred from homology"/>
<dbReference type="EMBL" id="ACKP02000017">
    <property type="protein sequence ID" value="EEX77402.1"/>
    <property type="molecule type" value="Genomic_DNA"/>
</dbReference>
<comment type="caution">
    <text evidence="8">The sequence shown here is derived from an EMBL/GenBank/DDBJ whole genome shotgun (WGS) entry which is preliminary data.</text>
</comment>
<keyword evidence="2" id="KW-1277">Toxin-antitoxin system</keyword>
<dbReference type="STRING" id="546271.Selsp_0816"/>
<dbReference type="eggNOG" id="COG1724">
    <property type="taxonomic scope" value="Bacteria"/>
</dbReference>
<keyword evidence="5" id="KW-0378">Hydrolase</keyword>
<dbReference type="AlphaFoldDB" id="C9LUR7"/>
<evidence type="ECO:0000313" key="8">
    <source>
        <dbReference type="EMBL" id="EEX77402.1"/>
    </source>
</evidence>
<accession>C9LUR7</accession>
<evidence type="ECO:0000256" key="2">
    <source>
        <dbReference type="ARBA" id="ARBA00022649"/>
    </source>
</evidence>
<keyword evidence="6" id="KW-0694">RNA-binding</keyword>
<reference evidence="8 9" key="1">
    <citation type="submission" date="2009-09" db="EMBL/GenBank/DDBJ databases">
        <authorList>
            <person name="Weinstock G."/>
            <person name="Sodergren E."/>
            <person name="Clifton S."/>
            <person name="Fulton L."/>
            <person name="Fulton B."/>
            <person name="Courtney L."/>
            <person name="Fronick C."/>
            <person name="Harrison M."/>
            <person name="Strong C."/>
            <person name="Farmer C."/>
            <person name="Delahaunty K."/>
            <person name="Markovic C."/>
            <person name="Hall O."/>
            <person name="Minx P."/>
            <person name="Tomlinson C."/>
            <person name="Mitreva M."/>
            <person name="Nelson J."/>
            <person name="Hou S."/>
            <person name="Wollam A."/>
            <person name="Pepin K.H."/>
            <person name="Johnson M."/>
            <person name="Bhonagiri V."/>
            <person name="Nash W.E."/>
            <person name="Warren W."/>
            <person name="Chinwalla A."/>
            <person name="Mardis E.R."/>
            <person name="Wilson R.K."/>
        </authorList>
    </citation>
    <scope>NUCLEOTIDE SEQUENCE [LARGE SCALE GENOMIC DNA]</scope>
    <source>
        <strain evidence="9">ATCC 35185 / DSM 20758 / VPI D19B-28</strain>
    </source>
</reference>
<evidence type="ECO:0000256" key="4">
    <source>
        <dbReference type="ARBA" id="ARBA00022759"/>
    </source>
</evidence>
<dbReference type="Proteomes" id="UP000003505">
    <property type="component" value="Unassembled WGS sequence"/>
</dbReference>
<dbReference type="GO" id="GO:0016787">
    <property type="term" value="F:hydrolase activity"/>
    <property type="evidence" value="ECO:0007669"/>
    <property type="project" value="UniProtKB-KW"/>
</dbReference>
<evidence type="ECO:0000256" key="3">
    <source>
        <dbReference type="ARBA" id="ARBA00022722"/>
    </source>
</evidence>
<evidence type="ECO:0000256" key="6">
    <source>
        <dbReference type="ARBA" id="ARBA00022884"/>
    </source>
</evidence>